<proteinExistence type="predicted"/>
<protein>
    <recommendedName>
        <fullName evidence="3">DUF385 domain-containing protein</fullName>
    </recommendedName>
</protein>
<dbReference type="GO" id="GO:0016491">
    <property type="term" value="F:oxidoreductase activity"/>
    <property type="evidence" value="ECO:0007669"/>
    <property type="project" value="InterPro"/>
</dbReference>
<name>A0A918C668_9ACTN</name>
<organism evidence="1 2">
    <name type="scientific">Streptomyces aurantiogriseus</name>
    <dbReference type="NCBI Taxonomy" id="66870"/>
    <lineage>
        <taxon>Bacteria</taxon>
        <taxon>Bacillati</taxon>
        <taxon>Actinomycetota</taxon>
        <taxon>Actinomycetes</taxon>
        <taxon>Kitasatosporales</taxon>
        <taxon>Streptomycetaceae</taxon>
        <taxon>Streptomyces</taxon>
    </lineage>
</organism>
<dbReference type="InterPro" id="IPR012349">
    <property type="entry name" value="Split_barrel_FMN-bd"/>
</dbReference>
<reference evidence="1" key="2">
    <citation type="submission" date="2020-09" db="EMBL/GenBank/DDBJ databases">
        <authorList>
            <person name="Sun Q."/>
            <person name="Ohkuma M."/>
        </authorList>
    </citation>
    <scope>NUCLEOTIDE SEQUENCE</scope>
    <source>
        <strain evidence="1">JCM 4346</strain>
    </source>
</reference>
<dbReference type="Gene3D" id="2.30.110.10">
    <property type="entry name" value="Electron Transport, Fmn-binding Protein, Chain A"/>
    <property type="match status" value="1"/>
</dbReference>
<comment type="caution">
    <text evidence="1">The sequence shown here is derived from an EMBL/GenBank/DDBJ whole genome shotgun (WGS) entry which is preliminary data.</text>
</comment>
<evidence type="ECO:0008006" key="3">
    <source>
        <dbReference type="Google" id="ProtNLM"/>
    </source>
</evidence>
<dbReference type="Proteomes" id="UP000658320">
    <property type="component" value="Unassembled WGS sequence"/>
</dbReference>
<accession>A0A918C668</accession>
<reference evidence="1" key="1">
    <citation type="journal article" date="2014" name="Int. J. Syst. Evol. Microbiol.">
        <title>Complete genome sequence of Corynebacterium casei LMG S-19264T (=DSM 44701T), isolated from a smear-ripened cheese.</title>
        <authorList>
            <consortium name="US DOE Joint Genome Institute (JGI-PGF)"/>
            <person name="Walter F."/>
            <person name="Albersmeier A."/>
            <person name="Kalinowski J."/>
            <person name="Ruckert C."/>
        </authorList>
    </citation>
    <scope>NUCLEOTIDE SEQUENCE</scope>
    <source>
        <strain evidence="1">JCM 4346</strain>
    </source>
</reference>
<sequence>MRNSGGLRRRAIGGFNAWVVRLRSSRRWGRWVRRYLTVVTYTGRRSGRTFSTPVAYQRKGDIVTIAVAFPDAKNWWRNFTGDGGPISLQLEGSDREGHAVAQRGDKGRVLVTVRLNDTPRP</sequence>
<dbReference type="AlphaFoldDB" id="A0A918C668"/>
<keyword evidence="2" id="KW-1185">Reference proteome</keyword>
<evidence type="ECO:0000313" key="2">
    <source>
        <dbReference type="Proteomes" id="UP000658320"/>
    </source>
</evidence>
<gene>
    <name evidence="1" type="ORF">GCM10010251_25680</name>
</gene>
<dbReference type="Pfam" id="PF04075">
    <property type="entry name" value="F420H2_quin_red"/>
    <property type="match status" value="1"/>
</dbReference>
<dbReference type="InterPro" id="IPR004378">
    <property type="entry name" value="F420H2_quin_Rdtase"/>
</dbReference>
<evidence type="ECO:0000313" key="1">
    <source>
        <dbReference type="EMBL" id="GGR08854.1"/>
    </source>
</evidence>
<dbReference type="EMBL" id="BMSX01000005">
    <property type="protein sequence ID" value="GGR08854.1"/>
    <property type="molecule type" value="Genomic_DNA"/>
</dbReference>